<evidence type="ECO:0000313" key="7">
    <source>
        <dbReference type="Proteomes" id="UP001244563"/>
    </source>
</evidence>
<accession>A0ABT9TND1</accession>
<dbReference type="PANTHER" id="PTHR43201:SF5">
    <property type="entry name" value="MEDIUM-CHAIN ACYL-COA LIGASE ACSF2, MITOCHONDRIAL"/>
    <property type="match status" value="1"/>
</dbReference>
<dbReference type="Pfam" id="PF00501">
    <property type="entry name" value="AMP-binding"/>
    <property type="match status" value="1"/>
</dbReference>
<dbReference type="GO" id="GO:0016874">
    <property type="term" value="F:ligase activity"/>
    <property type="evidence" value="ECO:0007669"/>
    <property type="project" value="UniProtKB-KW"/>
</dbReference>
<evidence type="ECO:0000256" key="2">
    <source>
        <dbReference type="ARBA" id="ARBA00022598"/>
    </source>
</evidence>
<keyword evidence="2 6" id="KW-0436">Ligase</keyword>
<dbReference type="EC" id="6.2.1.-" evidence="6"/>
<name>A0ABT9TND1_PAENI</name>
<feature type="domain" description="AMP-binding enzyme C-terminal" evidence="5">
    <location>
        <begin position="459"/>
        <end position="534"/>
    </location>
</feature>
<dbReference type="Gene3D" id="3.30.300.30">
    <property type="match status" value="1"/>
</dbReference>
<feature type="region of interest" description="Disordered" evidence="3">
    <location>
        <begin position="1"/>
        <end position="24"/>
    </location>
</feature>
<dbReference type="Gene3D" id="3.40.50.12780">
    <property type="entry name" value="N-terminal domain of ligase-like"/>
    <property type="match status" value="1"/>
</dbReference>
<organism evidence="6 7">
    <name type="scientific">Paenarthrobacter nicotinovorans</name>
    <name type="common">Arthrobacter nicotinovorans</name>
    <dbReference type="NCBI Taxonomy" id="29320"/>
    <lineage>
        <taxon>Bacteria</taxon>
        <taxon>Bacillati</taxon>
        <taxon>Actinomycetota</taxon>
        <taxon>Actinomycetes</taxon>
        <taxon>Micrococcales</taxon>
        <taxon>Micrococcaceae</taxon>
        <taxon>Paenarthrobacter</taxon>
    </lineage>
</organism>
<protein>
    <submittedName>
        <fullName evidence="6">Crotonobetaine/carnitine-CoA ligase</fullName>
        <ecNumber evidence="6">6.2.1.-</ecNumber>
    </submittedName>
</protein>
<dbReference type="PROSITE" id="PS00455">
    <property type="entry name" value="AMP_BINDING"/>
    <property type="match status" value="1"/>
</dbReference>
<feature type="domain" description="AMP-dependent synthetase/ligase" evidence="4">
    <location>
        <begin position="49"/>
        <end position="408"/>
    </location>
</feature>
<evidence type="ECO:0000256" key="3">
    <source>
        <dbReference type="SAM" id="MobiDB-lite"/>
    </source>
</evidence>
<dbReference type="Proteomes" id="UP001244563">
    <property type="component" value="Unassembled WGS sequence"/>
</dbReference>
<proteinExistence type="inferred from homology"/>
<dbReference type="Pfam" id="PF13193">
    <property type="entry name" value="AMP-binding_C"/>
    <property type="match status" value="1"/>
</dbReference>
<dbReference type="NCBIfam" id="NF004808">
    <property type="entry name" value="PRK06155.1"/>
    <property type="match status" value="1"/>
</dbReference>
<keyword evidence="7" id="KW-1185">Reference proteome</keyword>
<dbReference type="SUPFAM" id="SSF56801">
    <property type="entry name" value="Acetyl-CoA synthetase-like"/>
    <property type="match status" value="1"/>
</dbReference>
<comment type="caution">
    <text evidence="6">The sequence shown here is derived from an EMBL/GenBank/DDBJ whole genome shotgun (WGS) entry which is preliminary data.</text>
</comment>
<dbReference type="InterPro" id="IPR020845">
    <property type="entry name" value="AMP-binding_CS"/>
</dbReference>
<dbReference type="PANTHER" id="PTHR43201">
    <property type="entry name" value="ACYL-COA SYNTHETASE"/>
    <property type="match status" value="1"/>
</dbReference>
<dbReference type="InterPro" id="IPR000873">
    <property type="entry name" value="AMP-dep_synth/lig_dom"/>
</dbReference>
<evidence type="ECO:0000259" key="4">
    <source>
        <dbReference type="Pfam" id="PF00501"/>
    </source>
</evidence>
<comment type="similarity">
    <text evidence="1">Belongs to the ATP-dependent AMP-binding enzyme family.</text>
</comment>
<evidence type="ECO:0000259" key="5">
    <source>
        <dbReference type="Pfam" id="PF13193"/>
    </source>
</evidence>
<evidence type="ECO:0000256" key="1">
    <source>
        <dbReference type="ARBA" id="ARBA00006432"/>
    </source>
</evidence>
<dbReference type="InterPro" id="IPR025110">
    <property type="entry name" value="AMP-bd_C"/>
</dbReference>
<gene>
    <name evidence="6" type="ORF">J2T10_002822</name>
</gene>
<evidence type="ECO:0000313" key="6">
    <source>
        <dbReference type="EMBL" id="MDQ0103165.1"/>
    </source>
</evidence>
<sequence length="561" mass="61489">MKLPEPETENHETGQTMTSQRERADAEPWNGLLYTFPPDERTVPAMLLAQAALYGERPLCSFDSADVSFNQAVSLAQRGAAALEHAGVQKGDRIALFCGNRPEFLEVFLGAAWLGAITVPLNTASKGAQLQHILGNSEARLLISETEFLNRLAVTSLTGTKLERILTIPSKGDHPAPDTSLVTAQWTIPPQFVSGPSEIRPSDPLAILYTSGTTGPSKGVLCPHAQYFWWAANSAKVLELEEGDVLLTTLPLFHVNALSAFFQALITGTTLVIKKRFSASGFLESLLTSKATVTYLLGAMVPILLSTPGTDCDKSHHLRTVLAPGVPAAASTAFTIRFGVELIDGFASTESNFVIGSPPSQKRLGTMGQVRPGFHAKVVDELDNELQPGTPGELVLRAEDPFAFATGYFGMPDKTVEAWRNLWLHTGDRVVCDEDGYFRFIDRIKDVIRRRGENISSYEVEQAIALHPSVKTAAVFPVQSELAEDDVMCAVVLRDNAHLSEQELLDHCQDLISYFSVPRYVDFVESLPVTENGKIKKFQLRESGVTPTTWDREHHGYVVKR</sequence>
<dbReference type="InterPro" id="IPR042099">
    <property type="entry name" value="ANL_N_sf"/>
</dbReference>
<reference evidence="6 7" key="1">
    <citation type="submission" date="2023-07" db="EMBL/GenBank/DDBJ databases">
        <title>Sorghum-associated microbial communities from plants grown in Nebraska, USA.</title>
        <authorList>
            <person name="Schachtman D."/>
        </authorList>
    </citation>
    <scope>NUCLEOTIDE SEQUENCE [LARGE SCALE GENOMIC DNA]</scope>
    <source>
        <strain evidence="6 7">CC523</strain>
    </source>
</reference>
<dbReference type="RefSeq" id="WP_306878702.1">
    <property type="nucleotide sequence ID" value="NZ_JAUSSW010000007.1"/>
</dbReference>
<dbReference type="InterPro" id="IPR045851">
    <property type="entry name" value="AMP-bd_C_sf"/>
</dbReference>
<dbReference type="EMBL" id="JAUSSW010000007">
    <property type="protein sequence ID" value="MDQ0103165.1"/>
    <property type="molecule type" value="Genomic_DNA"/>
</dbReference>
<feature type="compositionally biased region" description="Basic and acidic residues" evidence="3">
    <location>
        <begin position="1"/>
        <end position="12"/>
    </location>
</feature>